<dbReference type="Pfam" id="PF00571">
    <property type="entry name" value="CBS"/>
    <property type="match status" value="1"/>
</dbReference>
<dbReference type="Gene3D" id="3.10.580.10">
    <property type="entry name" value="CBS-domain"/>
    <property type="match status" value="1"/>
</dbReference>
<dbReference type="PROSITE" id="PS51371">
    <property type="entry name" value="CBS"/>
    <property type="match status" value="1"/>
</dbReference>
<gene>
    <name evidence="3" type="ORF">SAMN03097708_00664</name>
</gene>
<proteinExistence type="predicted"/>
<evidence type="ECO:0000313" key="4">
    <source>
        <dbReference type="Proteomes" id="UP000199648"/>
    </source>
</evidence>
<dbReference type="RefSeq" id="WP_092992600.1">
    <property type="nucleotide sequence ID" value="NZ_FMWD01000002.1"/>
</dbReference>
<evidence type="ECO:0000313" key="3">
    <source>
        <dbReference type="EMBL" id="SCZ52082.1"/>
    </source>
</evidence>
<name>A0A1G5PRL5_9GAMM</name>
<dbReference type="STRING" id="415747.SAMN03097708_00664"/>
<protein>
    <submittedName>
        <fullName evidence="3">CBS domain-containing protein</fullName>
    </submittedName>
</protein>
<keyword evidence="4" id="KW-1185">Reference proteome</keyword>
<keyword evidence="1" id="KW-0129">CBS domain</keyword>
<feature type="domain" description="CBS" evidence="2">
    <location>
        <begin position="40"/>
        <end position="101"/>
    </location>
</feature>
<dbReference type="EMBL" id="FMWD01000002">
    <property type="protein sequence ID" value="SCZ52082.1"/>
    <property type="molecule type" value="Genomic_DNA"/>
</dbReference>
<dbReference type="OrthoDB" id="5295117at2"/>
<sequence length="196" mass="21828">MTSIYRPLPYSSLDSDTGYHRPSQRLPERVCRESAALEVMTDLTQVAAMTIGPCATLEAVEERMIASNVRLLLVTDQHNSILGIITSTDLKGERPMQYLKEVGGKRKDIFVRDIMTPRERIEVLYLEDVNTARVGDIVETLKRVGRQHALVVDRDADGRQSVRGIFSTKQIGKQLGVAIETTEIAKTFAELEAALA</sequence>
<evidence type="ECO:0000259" key="2">
    <source>
        <dbReference type="PROSITE" id="PS51371"/>
    </source>
</evidence>
<dbReference type="CDD" id="cd04640">
    <property type="entry name" value="CBS_pair_proteobact"/>
    <property type="match status" value="1"/>
</dbReference>
<accession>A0A1G5PRL5</accession>
<dbReference type="SUPFAM" id="SSF54631">
    <property type="entry name" value="CBS-domain pair"/>
    <property type="match status" value="1"/>
</dbReference>
<dbReference type="AlphaFoldDB" id="A0A1G5PRL5"/>
<evidence type="ECO:0000256" key="1">
    <source>
        <dbReference type="PROSITE-ProRule" id="PRU00703"/>
    </source>
</evidence>
<dbReference type="InterPro" id="IPR000644">
    <property type="entry name" value="CBS_dom"/>
</dbReference>
<organism evidence="3 4">
    <name type="scientific">Thiohalomonas denitrificans</name>
    <dbReference type="NCBI Taxonomy" id="415747"/>
    <lineage>
        <taxon>Bacteria</taxon>
        <taxon>Pseudomonadati</taxon>
        <taxon>Pseudomonadota</taxon>
        <taxon>Gammaproteobacteria</taxon>
        <taxon>Thiohalomonadales</taxon>
        <taxon>Thiohalomonadaceae</taxon>
        <taxon>Thiohalomonas</taxon>
    </lineage>
</organism>
<dbReference type="Proteomes" id="UP000199648">
    <property type="component" value="Unassembled WGS sequence"/>
</dbReference>
<reference evidence="3 4" key="1">
    <citation type="submission" date="2016-10" db="EMBL/GenBank/DDBJ databases">
        <authorList>
            <person name="de Groot N.N."/>
        </authorList>
    </citation>
    <scope>NUCLEOTIDE SEQUENCE [LARGE SCALE GENOMIC DNA]</scope>
    <source>
        <strain evidence="3 4">HLD2</strain>
    </source>
</reference>
<dbReference type="InterPro" id="IPR046342">
    <property type="entry name" value="CBS_dom_sf"/>
</dbReference>